<protein>
    <recommendedName>
        <fullName evidence="2">Hydrolase</fullName>
    </recommendedName>
</protein>
<dbReference type="NCBIfam" id="NF046079">
    <property type="entry name" value="HAD_phos_BT0820"/>
    <property type="match status" value="1"/>
</dbReference>
<proteinExistence type="predicted"/>
<organism evidence="1">
    <name type="scientific">bioreactor metagenome</name>
    <dbReference type="NCBI Taxonomy" id="1076179"/>
    <lineage>
        <taxon>unclassified sequences</taxon>
        <taxon>metagenomes</taxon>
        <taxon>ecological metagenomes</taxon>
    </lineage>
</organism>
<dbReference type="Gene3D" id="3.40.50.1000">
    <property type="entry name" value="HAD superfamily/HAD-like"/>
    <property type="match status" value="1"/>
</dbReference>
<evidence type="ECO:0000313" key="1">
    <source>
        <dbReference type="EMBL" id="MPL94729.1"/>
    </source>
</evidence>
<evidence type="ECO:0008006" key="2">
    <source>
        <dbReference type="Google" id="ProtNLM"/>
    </source>
</evidence>
<dbReference type="InterPro" id="IPR036412">
    <property type="entry name" value="HAD-like_sf"/>
</dbReference>
<dbReference type="InterPro" id="IPR023214">
    <property type="entry name" value="HAD_sf"/>
</dbReference>
<name>A0A644VTK9_9ZZZZ</name>
<comment type="caution">
    <text evidence="1">The sequence shown here is derived from an EMBL/GenBank/DDBJ whole genome shotgun (WGS) entry which is preliminary data.</text>
</comment>
<reference evidence="1" key="1">
    <citation type="submission" date="2019-08" db="EMBL/GenBank/DDBJ databases">
        <authorList>
            <person name="Kucharzyk K."/>
            <person name="Murdoch R.W."/>
            <person name="Higgins S."/>
            <person name="Loffler F."/>
        </authorList>
    </citation>
    <scope>NUCLEOTIDE SEQUENCE</scope>
</reference>
<gene>
    <name evidence="1" type="ORF">SDC9_40884</name>
</gene>
<dbReference type="SUPFAM" id="SSF56784">
    <property type="entry name" value="HAD-like"/>
    <property type="match status" value="1"/>
</dbReference>
<accession>A0A644VTK9</accession>
<dbReference type="AlphaFoldDB" id="A0A644VTK9"/>
<dbReference type="EMBL" id="VSSQ01000439">
    <property type="protein sequence ID" value="MPL94729.1"/>
    <property type="molecule type" value="Genomic_DNA"/>
</dbReference>
<sequence length="145" mass="16668">MVLAVDFDGTIVENRYPAIGREIPFAIETLILIQKELKHTLILWTVREGSELQDAIDFCRERGLTFYAANRNHPEPILPGEARKLNADMFIDDRNFGGVPDWGFIYQALKRYPTECLTPEIFSKMVDSTVRRVEKGGIISRLLRK</sequence>